<dbReference type="AlphaFoldDB" id="A0A6C0TZN0"/>
<dbReference type="SUPFAM" id="SSF56935">
    <property type="entry name" value="Porins"/>
    <property type="match status" value="1"/>
</dbReference>
<dbReference type="KEGG" id="kim:G3T16_05845"/>
<sequence length="370" mass="41076">MQWILGLYYFKEEVARQSLFLGSRYDVFASQFGVPYGFDVGGEVQSESIAAFGQGSYDLTDKISVTMGVRYTEDEKKGINTGFQFAGAPYADPLRDDWNETTYRLALDWQINEAAMLFASYATGYKSGGINQTASVSLGAANAIYDPEFVDAYEVGIKSTLLNGNMQLNTSLYRNEYDDLQFQVFGAAGPEAFNASGATVQGWELELRTVITDTLSIDGSLGLTNSEFDDQIIDGIQIGGNQVQRTPDLTYNIGLTKYWDLGDSGHLKLRLEYAYTDEIYYTALNRNAGFADTGGSDLANDYDNINARLFWIDPNENWTAEVFVTNLTDEVQEGNIFRGPGFTDIPRGGGTELVAYNPPRQWGLRLGYQF</sequence>
<keyword evidence="10 11" id="KW-0998">Cell outer membrane</keyword>
<accession>A0A6C0TZN0</accession>
<evidence type="ECO:0000256" key="6">
    <source>
        <dbReference type="ARBA" id="ARBA00023004"/>
    </source>
</evidence>
<dbReference type="PANTHER" id="PTHR32552:SF81">
    <property type="entry name" value="TONB-DEPENDENT OUTER MEMBRANE RECEPTOR"/>
    <property type="match status" value="1"/>
</dbReference>
<evidence type="ECO:0000256" key="1">
    <source>
        <dbReference type="ARBA" id="ARBA00004571"/>
    </source>
</evidence>
<dbReference type="Gene3D" id="2.40.170.20">
    <property type="entry name" value="TonB-dependent receptor, beta-barrel domain"/>
    <property type="match status" value="1"/>
</dbReference>
<evidence type="ECO:0000256" key="4">
    <source>
        <dbReference type="ARBA" id="ARBA00022496"/>
    </source>
</evidence>
<comment type="similarity">
    <text evidence="11">Belongs to the TonB-dependent receptor family.</text>
</comment>
<name>A0A6C0TZN0_9GAMM</name>
<keyword evidence="5 11" id="KW-0812">Transmembrane</keyword>
<keyword evidence="6" id="KW-0408">Iron</keyword>
<evidence type="ECO:0000256" key="7">
    <source>
        <dbReference type="ARBA" id="ARBA00023065"/>
    </source>
</evidence>
<evidence type="ECO:0000256" key="9">
    <source>
        <dbReference type="ARBA" id="ARBA00023136"/>
    </source>
</evidence>
<dbReference type="Proteomes" id="UP000477680">
    <property type="component" value="Chromosome"/>
</dbReference>
<dbReference type="InterPro" id="IPR000531">
    <property type="entry name" value="Beta-barrel_TonB"/>
</dbReference>
<dbReference type="EMBL" id="CP048711">
    <property type="protein sequence ID" value="QIB64993.1"/>
    <property type="molecule type" value="Genomic_DNA"/>
</dbReference>
<dbReference type="PROSITE" id="PS52016">
    <property type="entry name" value="TONB_DEPENDENT_REC_3"/>
    <property type="match status" value="1"/>
</dbReference>
<dbReference type="GO" id="GO:0006826">
    <property type="term" value="P:iron ion transport"/>
    <property type="evidence" value="ECO:0007669"/>
    <property type="project" value="UniProtKB-KW"/>
</dbReference>
<protein>
    <submittedName>
        <fullName evidence="13">TonB-dependent receptor</fullName>
    </submittedName>
</protein>
<reference evidence="13 14" key="1">
    <citation type="submission" date="2020-02" db="EMBL/GenBank/DDBJ databases">
        <title>Genome sequencing for Kineobactrum sp. M2.</title>
        <authorList>
            <person name="Park S.-J."/>
        </authorList>
    </citation>
    <scope>NUCLEOTIDE SEQUENCE [LARGE SCALE GENOMIC DNA]</scope>
    <source>
        <strain evidence="13 14">M2</strain>
    </source>
</reference>
<evidence type="ECO:0000256" key="11">
    <source>
        <dbReference type="PROSITE-ProRule" id="PRU01360"/>
    </source>
</evidence>
<gene>
    <name evidence="13" type="ORF">G3T16_05845</name>
</gene>
<dbReference type="InterPro" id="IPR036942">
    <property type="entry name" value="Beta-barrel_TonB_sf"/>
</dbReference>
<dbReference type="PANTHER" id="PTHR32552">
    <property type="entry name" value="FERRICHROME IRON RECEPTOR-RELATED"/>
    <property type="match status" value="1"/>
</dbReference>
<evidence type="ECO:0000256" key="5">
    <source>
        <dbReference type="ARBA" id="ARBA00022692"/>
    </source>
</evidence>
<dbReference type="RefSeq" id="WP_163494242.1">
    <property type="nucleotide sequence ID" value="NZ_CP048711.1"/>
</dbReference>
<dbReference type="InterPro" id="IPR039426">
    <property type="entry name" value="TonB-dep_rcpt-like"/>
</dbReference>
<evidence type="ECO:0000313" key="14">
    <source>
        <dbReference type="Proteomes" id="UP000477680"/>
    </source>
</evidence>
<keyword evidence="8" id="KW-0798">TonB box</keyword>
<evidence type="ECO:0000256" key="10">
    <source>
        <dbReference type="ARBA" id="ARBA00023237"/>
    </source>
</evidence>
<evidence type="ECO:0000256" key="2">
    <source>
        <dbReference type="ARBA" id="ARBA00022448"/>
    </source>
</evidence>
<keyword evidence="2 11" id="KW-0813">Transport</keyword>
<keyword evidence="7" id="KW-0406">Ion transport</keyword>
<evidence type="ECO:0000259" key="12">
    <source>
        <dbReference type="Pfam" id="PF00593"/>
    </source>
</evidence>
<dbReference type="Pfam" id="PF00593">
    <property type="entry name" value="TonB_dep_Rec_b-barrel"/>
    <property type="match status" value="1"/>
</dbReference>
<proteinExistence type="inferred from homology"/>
<keyword evidence="13" id="KW-0675">Receptor</keyword>
<comment type="subcellular location">
    <subcellularLocation>
        <location evidence="1 11">Cell outer membrane</location>
        <topology evidence="1 11">Multi-pass membrane protein</topology>
    </subcellularLocation>
</comment>
<keyword evidence="4" id="KW-0410">Iron transport</keyword>
<evidence type="ECO:0000313" key="13">
    <source>
        <dbReference type="EMBL" id="QIB64993.1"/>
    </source>
</evidence>
<organism evidence="13 14">
    <name type="scientific">Kineobactrum salinum</name>
    <dbReference type="NCBI Taxonomy" id="2708301"/>
    <lineage>
        <taxon>Bacteria</taxon>
        <taxon>Pseudomonadati</taxon>
        <taxon>Pseudomonadota</taxon>
        <taxon>Gammaproteobacteria</taxon>
        <taxon>Cellvibrionales</taxon>
        <taxon>Halieaceae</taxon>
        <taxon>Kineobactrum</taxon>
    </lineage>
</organism>
<evidence type="ECO:0000256" key="3">
    <source>
        <dbReference type="ARBA" id="ARBA00022452"/>
    </source>
</evidence>
<evidence type="ECO:0000256" key="8">
    <source>
        <dbReference type="ARBA" id="ARBA00023077"/>
    </source>
</evidence>
<keyword evidence="3 11" id="KW-1134">Transmembrane beta strand</keyword>
<keyword evidence="14" id="KW-1185">Reference proteome</keyword>
<dbReference type="GO" id="GO:0009279">
    <property type="term" value="C:cell outer membrane"/>
    <property type="evidence" value="ECO:0007669"/>
    <property type="project" value="UniProtKB-SubCell"/>
</dbReference>
<keyword evidence="9 11" id="KW-0472">Membrane</keyword>
<feature type="domain" description="TonB-dependent receptor-like beta-barrel" evidence="12">
    <location>
        <begin position="19"/>
        <end position="327"/>
    </location>
</feature>